<dbReference type="OMA" id="CPHETKM"/>
<name>A0A4Y7IGB5_PAPSO</name>
<dbReference type="PANTHER" id="PTHR31116:SF4">
    <property type="entry name" value="DNA GLYCOSYLASE SUPERFAMILY PROTEIN"/>
    <property type="match status" value="1"/>
</dbReference>
<feature type="region of interest" description="Disordered" evidence="2">
    <location>
        <begin position="1"/>
        <end position="123"/>
    </location>
</feature>
<dbReference type="InterPro" id="IPR011257">
    <property type="entry name" value="DNA_glycosylase"/>
</dbReference>
<dbReference type="PANTHER" id="PTHR31116">
    <property type="entry name" value="OS04G0501200 PROTEIN"/>
    <property type="match status" value="1"/>
</dbReference>
<dbReference type="Gramene" id="RZC46760">
    <property type="protein sequence ID" value="RZC46760"/>
    <property type="gene ID" value="C5167_039708"/>
</dbReference>
<protein>
    <recommendedName>
        <fullName evidence="5">DNA-3-methyladenine glycosylase I</fullName>
    </recommendedName>
</protein>
<dbReference type="GO" id="GO:0046872">
    <property type="term" value="F:metal ion binding"/>
    <property type="evidence" value="ECO:0007669"/>
    <property type="project" value="UniProtKB-KW"/>
</dbReference>
<feature type="compositionally biased region" description="Low complexity" evidence="2">
    <location>
        <begin position="112"/>
        <end position="123"/>
    </location>
</feature>
<dbReference type="STRING" id="3469.A0A4Y7IGB5"/>
<dbReference type="Pfam" id="PF03352">
    <property type="entry name" value="Adenine_glyco"/>
    <property type="match status" value="1"/>
</dbReference>
<feature type="compositionally biased region" description="Low complexity" evidence="2">
    <location>
        <begin position="13"/>
        <end position="22"/>
    </location>
</feature>
<dbReference type="EMBL" id="CM010715">
    <property type="protein sequence ID" value="RZC46760.1"/>
    <property type="molecule type" value="Genomic_DNA"/>
</dbReference>
<evidence type="ECO:0000313" key="3">
    <source>
        <dbReference type="EMBL" id="RZC46760.1"/>
    </source>
</evidence>
<feature type="binding site" evidence="1">
    <location>
        <position position="227"/>
    </location>
    <ligand>
        <name>Zn(2+)</name>
        <dbReference type="ChEBI" id="CHEBI:29105"/>
    </ligand>
</feature>
<reference evidence="3 4" key="1">
    <citation type="journal article" date="2018" name="Science">
        <title>The opium poppy genome and morphinan production.</title>
        <authorList>
            <person name="Guo L."/>
            <person name="Winzer T."/>
            <person name="Yang X."/>
            <person name="Li Y."/>
            <person name="Ning Z."/>
            <person name="He Z."/>
            <person name="Teodor R."/>
            <person name="Lu Y."/>
            <person name="Bowser T.A."/>
            <person name="Graham I.A."/>
            <person name="Ye K."/>
        </authorList>
    </citation>
    <scope>NUCLEOTIDE SEQUENCE [LARGE SCALE GENOMIC DNA]</scope>
    <source>
        <strain evidence="4">cv. HN1</strain>
        <tissue evidence="3">Leaves</tissue>
    </source>
</reference>
<keyword evidence="1" id="KW-0862">Zinc</keyword>
<evidence type="ECO:0000313" key="4">
    <source>
        <dbReference type="Proteomes" id="UP000316621"/>
    </source>
</evidence>
<gene>
    <name evidence="3" type="ORF">C5167_039708</name>
</gene>
<evidence type="ECO:0008006" key="5">
    <source>
        <dbReference type="Google" id="ProtNLM"/>
    </source>
</evidence>
<sequence length="261" mass="28571">MCNSKAKNNWKATTTSTIVDTPVTPPPVSQMDGRPVLQPAGNRVACLDRRNSLKKVSLKTPPPPTSTTKTKPSSSTTSSPPISPKSKSPRPPALKRGNDPNGLNSSIDKSLTPRLTTPILTPTLVRKKSKKSLTINVNNSISPMTSSSTTKTIERSSSFNYPSSLIVESPGSIAAARREQVTLIQAQRKMKIAHYGRSKSAKFEGNIIPVIDTSSNTPVTSPREKRCRFITGNSDPLYIIYHDEEWGVPLRDDKYLYRVVV</sequence>
<evidence type="ECO:0000256" key="2">
    <source>
        <dbReference type="SAM" id="MobiDB-lite"/>
    </source>
</evidence>
<organism evidence="3 4">
    <name type="scientific">Papaver somniferum</name>
    <name type="common">Opium poppy</name>
    <dbReference type="NCBI Taxonomy" id="3469"/>
    <lineage>
        <taxon>Eukaryota</taxon>
        <taxon>Viridiplantae</taxon>
        <taxon>Streptophyta</taxon>
        <taxon>Embryophyta</taxon>
        <taxon>Tracheophyta</taxon>
        <taxon>Spermatophyta</taxon>
        <taxon>Magnoliopsida</taxon>
        <taxon>Ranunculales</taxon>
        <taxon>Papaveraceae</taxon>
        <taxon>Papaveroideae</taxon>
        <taxon>Papaver</taxon>
    </lineage>
</organism>
<feature type="binding site" evidence="1">
    <location>
        <position position="242"/>
    </location>
    <ligand>
        <name>Zn(2+)</name>
        <dbReference type="ChEBI" id="CHEBI:29105"/>
    </ligand>
</feature>
<dbReference type="AlphaFoldDB" id="A0A4Y7IGB5"/>
<dbReference type="Gene3D" id="1.10.340.30">
    <property type="entry name" value="Hypothetical protein, domain 2"/>
    <property type="match status" value="1"/>
</dbReference>
<dbReference type="GO" id="GO:0006284">
    <property type="term" value="P:base-excision repair"/>
    <property type="evidence" value="ECO:0007669"/>
    <property type="project" value="InterPro"/>
</dbReference>
<keyword evidence="4" id="KW-1185">Reference proteome</keyword>
<dbReference type="SUPFAM" id="SSF48150">
    <property type="entry name" value="DNA-glycosylase"/>
    <property type="match status" value="1"/>
</dbReference>
<feature type="compositionally biased region" description="Low complexity" evidence="2">
    <location>
        <begin position="66"/>
        <end position="86"/>
    </location>
</feature>
<feature type="compositionally biased region" description="Polar residues" evidence="2">
    <location>
        <begin position="1"/>
        <end position="12"/>
    </location>
</feature>
<dbReference type="Proteomes" id="UP000316621">
    <property type="component" value="Chromosome 1"/>
</dbReference>
<dbReference type="InterPro" id="IPR005019">
    <property type="entry name" value="Adenine_glyco"/>
</dbReference>
<dbReference type="GO" id="GO:0008725">
    <property type="term" value="F:DNA-3-methyladenine glycosylase activity"/>
    <property type="evidence" value="ECO:0007669"/>
    <property type="project" value="InterPro"/>
</dbReference>
<evidence type="ECO:0000256" key="1">
    <source>
        <dbReference type="PIRSR" id="PIRSR605019-1"/>
    </source>
</evidence>
<keyword evidence="1" id="KW-0479">Metal-binding</keyword>
<accession>A0A4Y7IGB5</accession>
<proteinExistence type="predicted"/>